<name>A0A540MPF6_MALBA</name>
<evidence type="ECO:0000313" key="2">
    <source>
        <dbReference type="Proteomes" id="UP000315295"/>
    </source>
</evidence>
<dbReference type="EMBL" id="VIEB01000218">
    <property type="protein sequence ID" value="TQE00270.1"/>
    <property type="molecule type" value="Genomic_DNA"/>
</dbReference>
<sequence length="53" mass="6373">MQRSLFNKIMSAICNHDPYFVQKNDVFHVLGLLPEQKIIIALRMENLQIKWMR</sequence>
<accession>A0A540MPF6</accession>
<evidence type="ECO:0000313" key="1">
    <source>
        <dbReference type="EMBL" id="TQE00270.1"/>
    </source>
</evidence>
<keyword evidence="2" id="KW-1185">Reference proteome</keyword>
<proteinExistence type="predicted"/>
<gene>
    <name evidence="1" type="ORF">C1H46_014102</name>
</gene>
<dbReference type="AlphaFoldDB" id="A0A540MPF6"/>
<comment type="caution">
    <text evidence="1">The sequence shown here is derived from an EMBL/GenBank/DDBJ whole genome shotgun (WGS) entry which is preliminary data.</text>
</comment>
<dbReference type="Proteomes" id="UP000315295">
    <property type="component" value="Unassembled WGS sequence"/>
</dbReference>
<protein>
    <submittedName>
        <fullName evidence="1">Uncharacterized protein</fullName>
    </submittedName>
</protein>
<reference evidence="1 2" key="1">
    <citation type="journal article" date="2019" name="G3 (Bethesda)">
        <title>Sequencing of a Wild Apple (Malus baccata) Genome Unravels the Differences Between Cultivated and Wild Apple Species Regarding Disease Resistance and Cold Tolerance.</title>
        <authorList>
            <person name="Chen X."/>
        </authorList>
    </citation>
    <scope>NUCLEOTIDE SEQUENCE [LARGE SCALE GENOMIC DNA]</scope>
    <source>
        <strain evidence="2">cv. Shandingzi</strain>
        <tissue evidence="1">Leaves</tissue>
    </source>
</reference>
<organism evidence="1 2">
    <name type="scientific">Malus baccata</name>
    <name type="common">Siberian crab apple</name>
    <name type="synonym">Pyrus baccata</name>
    <dbReference type="NCBI Taxonomy" id="106549"/>
    <lineage>
        <taxon>Eukaryota</taxon>
        <taxon>Viridiplantae</taxon>
        <taxon>Streptophyta</taxon>
        <taxon>Embryophyta</taxon>
        <taxon>Tracheophyta</taxon>
        <taxon>Spermatophyta</taxon>
        <taxon>Magnoliopsida</taxon>
        <taxon>eudicotyledons</taxon>
        <taxon>Gunneridae</taxon>
        <taxon>Pentapetalae</taxon>
        <taxon>rosids</taxon>
        <taxon>fabids</taxon>
        <taxon>Rosales</taxon>
        <taxon>Rosaceae</taxon>
        <taxon>Amygdaloideae</taxon>
        <taxon>Maleae</taxon>
        <taxon>Malus</taxon>
    </lineage>
</organism>